<accession>A0ABQ4XK90</accession>
<keyword evidence="2" id="KW-1185">Reference proteome</keyword>
<gene>
    <name evidence="1" type="ORF">Tco_0680020</name>
</gene>
<comment type="caution">
    <text evidence="1">The sequence shown here is derived from an EMBL/GenBank/DDBJ whole genome shotgun (WGS) entry which is preliminary data.</text>
</comment>
<proteinExistence type="predicted"/>
<name>A0ABQ4XK90_9ASTR</name>
<evidence type="ECO:0000313" key="1">
    <source>
        <dbReference type="EMBL" id="GJS65456.1"/>
    </source>
</evidence>
<sequence>MVVDPLDDDLMLLDDGGGTTVSQTVCGCDTKEDDDDECTVGGSGGSGGSVLVVADVLMTGYGGTVWSRIPGNEEKDIRYQMKHLPSAHLVAHISG</sequence>
<dbReference type="Proteomes" id="UP001151760">
    <property type="component" value="Unassembled WGS sequence"/>
</dbReference>
<dbReference type="EMBL" id="BQNB010009579">
    <property type="protein sequence ID" value="GJS65456.1"/>
    <property type="molecule type" value="Genomic_DNA"/>
</dbReference>
<reference evidence="1" key="2">
    <citation type="submission" date="2022-01" db="EMBL/GenBank/DDBJ databases">
        <authorList>
            <person name="Yamashiro T."/>
            <person name="Shiraishi A."/>
            <person name="Satake H."/>
            <person name="Nakayama K."/>
        </authorList>
    </citation>
    <scope>NUCLEOTIDE SEQUENCE</scope>
</reference>
<evidence type="ECO:0000313" key="2">
    <source>
        <dbReference type="Proteomes" id="UP001151760"/>
    </source>
</evidence>
<organism evidence="1 2">
    <name type="scientific">Tanacetum coccineum</name>
    <dbReference type="NCBI Taxonomy" id="301880"/>
    <lineage>
        <taxon>Eukaryota</taxon>
        <taxon>Viridiplantae</taxon>
        <taxon>Streptophyta</taxon>
        <taxon>Embryophyta</taxon>
        <taxon>Tracheophyta</taxon>
        <taxon>Spermatophyta</taxon>
        <taxon>Magnoliopsida</taxon>
        <taxon>eudicotyledons</taxon>
        <taxon>Gunneridae</taxon>
        <taxon>Pentapetalae</taxon>
        <taxon>asterids</taxon>
        <taxon>campanulids</taxon>
        <taxon>Asterales</taxon>
        <taxon>Asteraceae</taxon>
        <taxon>Asteroideae</taxon>
        <taxon>Anthemideae</taxon>
        <taxon>Anthemidinae</taxon>
        <taxon>Tanacetum</taxon>
    </lineage>
</organism>
<reference evidence="1" key="1">
    <citation type="journal article" date="2022" name="Int. J. Mol. Sci.">
        <title>Draft Genome of Tanacetum Coccineum: Genomic Comparison of Closely Related Tanacetum-Family Plants.</title>
        <authorList>
            <person name="Yamashiro T."/>
            <person name="Shiraishi A."/>
            <person name="Nakayama K."/>
            <person name="Satake H."/>
        </authorList>
    </citation>
    <scope>NUCLEOTIDE SEQUENCE</scope>
</reference>
<protein>
    <submittedName>
        <fullName evidence="1">Uncharacterized protein</fullName>
    </submittedName>
</protein>